<feature type="modified residue" description="4-aspartylphosphate" evidence="1">
    <location>
        <position position="58"/>
    </location>
</feature>
<accession>A0ABW9ZWG8</accession>
<dbReference type="PANTHER" id="PTHR44520">
    <property type="entry name" value="RESPONSE REGULATOR RCP1-RELATED"/>
    <property type="match status" value="1"/>
</dbReference>
<name>A0ABW9ZWG8_9BACT</name>
<dbReference type="SUPFAM" id="SSF52172">
    <property type="entry name" value="CheY-like"/>
    <property type="match status" value="1"/>
</dbReference>
<dbReference type="EMBL" id="JAACJS010000011">
    <property type="protein sequence ID" value="NCI49385.1"/>
    <property type="molecule type" value="Genomic_DNA"/>
</dbReference>
<gene>
    <name evidence="3" type="ORF">GWC95_05590</name>
</gene>
<dbReference type="InterPro" id="IPR001789">
    <property type="entry name" value="Sig_transdc_resp-reg_receiver"/>
</dbReference>
<proteinExistence type="predicted"/>
<dbReference type="InterPro" id="IPR011006">
    <property type="entry name" value="CheY-like_superfamily"/>
</dbReference>
<dbReference type="InterPro" id="IPR052893">
    <property type="entry name" value="TCS_response_regulator"/>
</dbReference>
<dbReference type="RefSeq" id="WP_161817711.1">
    <property type="nucleotide sequence ID" value="NZ_JAACJS010000011.1"/>
</dbReference>
<evidence type="ECO:0000259" key="2">
    <source>
        <dbReference type="PROSITE" id="PS50110"/>
    </source>
</evidence>
<dbReference type="SMART" id="SM00448">
    <property type="entry name" value="REC"/>
    <property type="match status" value="1"/>
</dbReference>
<comment type="caution">
    <text evidence="3">The sequence shown here is derived from an EMBL/GenBank/DDBJ whole genome shotgun (WGS) entry which is preliminary data.</text>
</comment>
<evidence type="ECO:0000313" key="4">
    <source>
        <dbReference type="Proteomes" id="UP000753802"/>
    </source>
</evidence>
<dbReference type="Gene3D" id="3.40.50.2300">
    <property type="match status" value="1"/>
</dbReference>
<organism evidence="3 4">
    <name type="scientific">Sediminibacterium roseum</name>
    <dbReference type="NCBI Taxonomy" id="1978412"/>
    <lineage>
        <taxon>Bacteria</taxon>
        <taxon>Pseudomonadati</taxon>
        <taxon>Bacteroidota</taxon>
        <taxon>Chitinophagia</taxon>
        <taxon>Chitinophagales</taxon>
        <taxon>Chitinophagaceae</taxon>
        <taxon>Sediminibacterium</taxon>
    </lineage>
</organism>
<reference evidence="3 4" key="1">
    <citation type="submission" date="2020-01" db="EMBL/GenBank/DDBJ databases">
        <title>Genome analysis.</title>
        <authorList>
            <person name="Wu S."/>
            <person name="Wang G."/>
        </authorList>
    </citation>
    <scope>NUCLEOTIDE SEQUENCE [LARGE SCALE GENOMIC DNA]</scope>
    <source>
        <strain evidence="3 4">SYL130</strain>
    </source>
</reference>
<protein>
    <submittedName>
        <fullName evidence="3">Response regulator</fullName>
    </submittedName>
</protein>
<dbReference type="Pfam" id="PF00072">
    <property type="entry name" value="Response_reg"/>
    <property type="match status" value="1"/>
</dbReference>
<sequence>MSQTFLLADDDSDDHELFAAALAELDRSIVFDKALDGLQLINQLIEQKVARPDIIFLDLNMPLMNGWRCLEALKKIEEIKHIPVIIYSTSDQQLEEQRAEEMGALCFLRKPESFSTLISILSTISDHLHGGSLVNLRSAIRKFSS</sequence>
<feature type="domain" description="Response regulatory" evidence="2">
    <location>
        <begin position="4"/>
        <end position="125"/>
    </location>
</feature>
<dbReference type="PROSITE" id="PS50110">
    <property type="entry name" value="RESPONSE_REGULATORY"/>
    <property type="match status" value="1"/>
</dbReference>
<dbReference type="PANTHER" id="PTHR44520:SF2">
    <property type="entry name" value="RESPONSE REGULATOR RCP1"/>
    <property type="match status" value="1"/>
</dbReference>
<evidence type="ECO:0000256" key="1">
    <source>
        <dbReference type="PROSITE-ProRule" id="PRU00169"/>
    </source>
</evidence>
<keyword evidence="1" id="KW-0597">Phosphoprotein</keyword>
<dbReference type="Proteomes" id="UP000753802">
    <property type="component" value="Unassembled WGS sequence"/>
</dbReference>
<keyword evidence="4" id="KW-1185">Reference proteome</keyword>
<evidence type="ECO:0000313" key="3">
    <source>
        <dbReference type="EMBL" id="NCI49385.1"/>
    </source>
</evidence>